<reference evidence="2 3" key="1">
    <citation type="submission" date="2016-09" db="EMBL/GenBank/DDBJ databases">
        <authorList>
            <person name="Capua I."/>
            <person name="De Benedictis P."/>
            <person name="Joannis T."/>
            <person name="Lombin L.H."/>
            <person name="Cattoli G."/>
        </authorList>
    </citation>
    <scope>NUCLEOTIDE SEQUENCE [LARGE SCALE GENOMIC DNA]</scope>
    <source>
        <strain evidence="2 3">GB001</strain>
    </source>
</reference>
<evidence type="ECO:0000313" key="3">
    <source>
        <dbReference type="Proteomes" id="UP000094844"/>
    </source>
</evidence>
<dbReference type="Proteomes" id="UP000094844">
    <property type="component" value="Unassembled WGS sequence"/>
</dbReference>
<dbReference type="Pfam" id="PF10767">
    <property type="entry name" value="YbjO_DH-like"/>
    <property type="match status" value="1"/>
</dbReference>
<evidence type="ECO:0008006" key="4">
    <source>
        <dbReference type="Google" id="ProtNLM"/>
    </source>
</evidence>
<feature type="transmembrane region" description="Helical" evidence="1">
    <location>
        <begin position="20"/>
        <end position="42"/>
    </location>
</feature>
<evidence type="ECO:0000313" key="2">
    <source>
        <dbReference type="EMBL" id="SCM53417.1"/>
    </source>
</evidence>
<sequence>MSEILRNRHEMLKKWALAPVPVLIAGTAMIGIHTLGFLLLLHELGFDGLSAFISDSVQNWDSMLLCIASIMVLSIEIACGLAVIQGKNWGRWGYLGCQITVIGYMLLASLGWFHPEMFSVNGETGSEIFAELVRLKIPELMILALLFVPLTSRRYFGLQNRRRVS</sequence>
<dbReference type="RefSeq" id="WP_072309314.1">
    <property type="nucleotide sequence ID" value="NZ_FMIQ01000055.1"/>
</dbReference>
<dbReference type="AlphaFoldDB" id="A0A1C6Z2H9"/>
<protein>
    <recommendedName>
        <fullName evidence="4">DUF2593 family protein</fullName>
    </recommendedName>
</protein>
<keyword evidence="1" id="KW-0472">Membrane</keyword>
<evidence type="ECO:0000256" key="1">
    <source>
        <dbReference type="SAM" id="Phobius"/>
    </source>
</evidence>
<feature type="transmembrane region" description="Helical" evidence="1">
    <location>
        <begin position="62"/>
        <end position="84"/>
    </location>
</feature>
<dbReference type="OrthoDB" id="6546659at2"/>
<organism evidence="2 3">
    <name type="scientific">Hafnia alvei</name>
    <dbReference type="NCBI Taxonomy" id="569"/>
    <lineage>
        <taxon>Bacteria</taxon>
        <taxon>Pseudomonadati</taxon>
        <taxon>Pseudomonadota</taxon>
        <taxon>Gammaproteobacteria</taxon>
        <taxon>Enterobacterales</taxon>
        <taxon>Hafniaceae</taxon>
        <taxon>Hafnia</taxon>
    </lineage>
</organism>
<dbReference type="EMBL" id="FMIQ01000055">
    <property type="protein sequence ID" value="SCM53417.1"/>
    <property type="molecule type" value="Genomic_DNA"/>
</dbReference>
<dbReference type="STRING" id="569.A6V27_20460"/>
<feature type="transmembrane region" description="Helical" evidence="1">
    <location>
        <begin position="133"/>
        <end position="152"/>
    </location>
</feature>
<name>A0A1C6Z2H9_HAFAL</name>
<feature type="transmembrane region" description="Helical" evidence="1">
    <location>
        <begin position="91"/>
        <end position="113"/>
    </location>
</feature>
<keyword evidence="1" id="KW-1133">Transmembrane helix</keyword>
<dbReference type="InterPro" id="IPR019703">
    <property type="entry name" value="YbjO_DH-like"/>
</dbReference>
<keyword evidence="1" id="KW-0812">Transmembrane</keyword>
<accession>A0A1C6Z2H9</accession>
<gene>
    <name evidence="2" type="ORF">BN1044_02910</name>
</gene>
<proteinExistence type="predicted"/>